<feature type="transmembrane region" description="Helical" evidence="1">
    <location>
        <begin position="81"/>
        <end position="101"/>
    </location>
</feature>
<dbReference type="EMBL" id="MSZX01000011">
    <property type="protein sequence ID" value="OPA74194.1"/>
    <property type="molecule type" value="Genomic_DNA"/>
</dbReference>
<organism evidence="2 3">
    <name type="scientific">Paenibacillus selenitireducens</name>
    <dbReference type="NCBI Taxonomy" id="1324314"/>
    <lineage>
        <taxon>Bacteria</taxon>
        <taxon>Bacillati</taxon>
        <taxon>Bacillota</taxon>
        <taxon>Bacilli</taxon>
        <taxon>Bacillales</taxon>
        <taxon>Paenibacillaceae</taxon>
        <taxon>Paenibacillus</taxon>
    </lineage>
</organism>
<dbReference type="RefSeq" id="WP_078501740.1">
    <property type="nucleotide sequence ID" value="NZ_MSZX01000011.1"/>
</dbReference>
<feature type="transmembrane region" description="Helical" evidence="1">
    <location>
        <begin position="107"/>
        <end position="130"/>
    </location>
</feature>
<evidence type="ECO:0000313" key="3">
    <source>
        <dbReference type="Proteomes" id="UP000190188"/>
    </source>
</evidence>
<feature type="transmembrane region" description="Helical" evidence="1">
    <location>
        <begin position="21"/>
        <end position="41"/>
    </location>
</feature>
<keyword evidence="1" id="KW-1133">Transmembrane helix</keyword>
<sequence length="146" mass="16543">MNQKLHAEESVKNERIIRYVLLANGFSTGALGLILIFFSHFVATLTGLDHSSALVEVGIFLVVFVVFVFWTVKLKFIPPRFVLIFSVVDFLWVIGSVYLIVTDGTLFMMTLMGIWAVSLVALVVGVFAIFEFNYWWVNRSLNRASD</sequence>
<comment type="caution">
    <text evidence="2">The sequence shown here is derived from an EMBL/GenBank/DDBJ whole genome shotgun (WGS) entry which is preliminary data.</text>
</comment>
<protein>
    <submittedName>
        <fullName evidence="2">Uncharacterized protein</fullName>
    </submittedName>
</protein>
<evidence type="ECO:0000256" key="1">
    <source>
        <dbReference type="SAM" id="Phobius"/>
    </source>
</evidence>
<evidence type="ECO:0000313" key="2">
    <source>
        <dbReference type="EMBL" id="OPA74194.1"/>
    </source>
</evidence>
<name>A0A1T2X2U8_9BACL</name>
<dbReference type="OrthoDB" id="2665878at2"/>
<gene>
    <name evidence="2" type="ORF">BVG16_23970</name>
</gene>
<proteinExistence type="predicted"/>
<keyword evidence="1" id="KW-0812">Transmembrane</keyword>
<keyword evidence="1" id="KW-0472">Membrane</keyword>
<keyword evidence="3" id="KW-1185">Reference proteome</keyword>
<feature type="transmembrane region" description="Helical" evidence="1">
    <location>
        <begin position="53"/>
        <end position="72"/>
    </location>
</feature>
<dbReference type="Proteomes" id="UP000190188">
    <property type="component" value="Unassembled WGS sequence"/>
</dbReference>
<dbReference type="AlphaFoldDB" id="A0A1T2X2U8"/>
<accession>A0A1T2X2U8</accession>
<reference evidence="2 3" key="1">
    <citation type="submission" date="2017-01" db="EMBL/GenBank/DDBJ databases">
        <title>Genome analysis of Paenibacillus selenitrireducens ES3-24.</title>
        <authorList>
            <person name="Xu D."/>
            <person name="Yao R."/>
            <person name="Zheng S."/>
        </authorList>
    </citation>
    <scope>NUCLEOTIDE SEQUENCE [LARGE SCALE GENOMIC DNA]</scope>
    <source>
        <strain evidence="2 3">ES3-24</strain>
    </source>
</reference>